<reference evidence="3" key="1">
    <citation type="submission" date="2023-07" db="EMBL/GenBank/DDBJ databases">
        <authorList>
            <person name="Colorado M.A."/>
            <person name="Villamil L.M."/>
            <person name="Melo J.F."/>
            <person name="Rodriguez J.A."/>
            <person name="Ruiz R.Y."/>
        </authorList>
    </citation>
    <scope>NUCLEOTIDE SEQUENCE [LARGE SCALE GENOMIC DNA]</scope>
    <source>
        <strain evidence="3">C33</strain>
    </source>
</reference>
<dbReference type="PROSITE" id="PS51677">
    <property type="entry name" value="NODB"/>
    <property type="match status" value="1"/>
</dbReference>
<organism evidence="2 3">
    <name type="scientific">Candidatus Cetobacterium colombiensis</name>
    <dbReference type="NCBI Taxonomy" id="3073100"/>
    <lineage>
        <taxon>Bacteria</taxon>
        <taxon>Fusobacteriati</taxon>
        <taxon>Fusobacteriota</taxon>
        <taxon>Fusobacteriia</taxon>
        <taxon>Fusobacteriales</taxon>
        <taxon>Fusobacteriaceae</taxon>
        <taxon>Cetobacterium</taxon>
    </lineage>
</organism>
<dbReference type="InterPro" id="IPR011330">
    <property type="entry name" value="Glyco_hydro/deAcase_b/a-brl"/>
</dbReference>
<dbReference type="CDD" id="cd10917">
    <property type="entry name" value="CE4_NodB_like_6s_7s"/>
    <property type="match status" value="1"/>
</dbReference>
<proteinExistence type="predicted"/>
<name>A0ABU4WAG5_9FUSO</name>
<dbReference type="Gene3D" id="3.20.20.370">
    <property type="entry name" value="Glycoside hydrolase/deacetylase"/>
    <property type="match status" value="1"/>
</dbReference>
<evidence type="ECO:0000259" key="1">
    <source>
        <dbReference type="PROSITE" id="PS51677"/>
    </source>
</evidence>
<comment type="caution">
    <text evidence="2">The sequence shown here is derived from an EMBL/GenBank/DDBJ whole genome shotgun (WGS) entry which is preliminary data.</text>
</comment>
<feature type="domain" description="NodB homology" evidence="1">
    <location>
        <begin position="36"/>
        <end position="216"/>
    </location>
</feature>
<evidence type="ECO:0000313" key="3">
    <source>
        <dbReference type="Proteomes" id="UP001279681"/>
    </source>
</evidence>
<keyword evidence="2" id="KW-0378">Hydrolase</keyword>
<dbReference type="Pfam" id="PF01522">
    <property type="entry name" value="Polysacc_deac_1"/>
    <property type="match status" value="1"/>
</dbReference>
<keyword evidence="3" id="KW-1185">Reference proteome</keyword>
<gene>
    <name evidence="2" type="ORF">RFV38_06795</name>
</gene>
<protein>
    <submittedName>
        <fullName evidence="2">Polysaccharide deacetylase family protein</fullName>
        <ecNumber evidence="2">3.-.-.-</ecNumber>
    </submittedName>
</protein>
<dbReference type="EMBL" id="JAVIKH010000007">
    <property type="protein sequence ID" value="MDX8336199.1"/>
    <property type="molecule type" value="Genomic_DNA"/>
</dbReference>
<dbReference type="EC" id="3.-.-.-" evidence="2"/>
<dbReference type="GO" id="GO:0016787">
    <property type="term" value="F:hydrolase activity"/>
    <property type="evidence" value="ECO:0007669"/>
    <property type="project" value="UniProtKB-KW"/>
</dbReference>
<dbReference type="RefSeq" id="WP_320313601.1">
    <property type="nucleotide sequence ID" value="NZ_JAVIKH010000007.1"/>
</dbReference>
<dbReference type="InterPro" id="IPR002509">
    <property type="entry name" value="NODB_dom"/>
</dbReference>
<dbReference type="PANTHER" id="PTHR10587">
    <property type="entry name" value="GLYCOSYL TRANSFERASE-RELATED"/>
    <property type="match status" value="1"/>
</dbReference>
<accession>A0ABU4WAG5</accession>
<evidence type="ECO:0000313" key="2">
    <source>
        <dbReference type="EMBL" id="MDX8336199.1"/>
    </source>
</evidence>
<dbReference type="SUPFAM" id="SSF88713">
    <property type="entry name" value="Glycoside hydrolase/deacetylase"/>
    <property type="match status" value="1"/>
</dbReference>
<sequence>MKRILKLLSIICVYFVIFFKGNATEKIYSSGDKKIKKIALTFDDGPNTSSLSNILDLLKKEKIKASFFFVGNRVVLNKEEVKRAFDEGHLVLNHSYSHSNFGTATKDKVFSEIENTNSVIKDITGVSPKLYRPPYGIITENVKKAVSELGMNIVLWNVDGEDWNKKRTIEQVVSTQEKETKNGSVILMHTQPDKNTSYEALLKLIPYYRDKGYEFVKLDELLDIEAYKN</sequence>
<dbReference type="Proteomes" id="UP001279681">
    <property type="component" value="Unassembled WGS sequence"/>
</dbReference>
<dbReference type="InterPro" id="IPR050248">
    <property type="entry name" value="Polysacc_deacetylase_ArnD"/>
</dbReference>